<dbReference type="PROSITE" id="PS51257">
    <property type="entry name" value="PROKAR_LIPOPROTEIN"/>
    <property type="match status" value="1"/>
</dbReference>
<dbReference type="PANTHER" id="PTHR35812">
    <property type="entry name" value="LIPOPROTEIN"/>
    <property type="match status" value="1"/>
</dbReference>
<dbReference type="PANTHER" id="PTHR35812:SF1">
    <property type="entry name" value="LIPOPROTEIN"/>
    <property type="match status" value="1"/>
</dbReference>
<dbReference type="EMBL" id="CACVAP010000097">
    <property type="protein sequence ID" value="CAA6821314.1"/>
    <property type="molecule type" value="Genomic_DNA"/>
</dbReference>
<reference evidence="3" key="1">
    <citation type="submission" date="2020-01" db="EMBL/GenBank/DDBJ databases">
        <authorList>
            <person name="Meier V. D."/>
            <person name="Meier V D."/>
        </authorList>
    </citation>
    <scope>NUCLEOTIDE SEQUENCE</scope>
    <source>
        <strain evidence="3">HLG_WM_MAG_06</strain>
    </source>
</reference>
<evidence type="ECO:0000259" key="2">
    <source>
        <dbReference type="Pfam" id="PF07603"/>
    </source>
</evidence>
<feature type="domain" description="Lcl C-terminal" evidence="2">
    <location>
        <begin position="76"/>
        <end position="151"/>
    </location>
</feature>
<name>A0A6S6TPL3_9BACT</name>
<feature type="signal peptide" evidence="1">
    <location>
        <begin position="1"/>
        <end position="24"/>
    </location>
</feature>
<dbReference type="AlphaFoldDB" id="A0A6S6TPL3"/>
<evidence type="ECO:0000313" key="3">
    <source>
        <dbReference type="EMBL" id="CAA6821314.1"/>
    </source>
</evidence>
<keyword evidence="1" id="KW-0732">Signal</keyword>
<accession>A0A6S6TPL3</accession>
<sequence length="178" mass="19519">MNKKVISLSLVTSFSLFSITGCNSETVASELVNTTPHTNQEKCFDANGESITCIMSGQDGAYLKNMPSYTQENNDIVSDNITNLMWQKTADMNDDGKINVSDKLSQSASVDYCSTLEQGGYSDWRLPNVTSLYSLIDFSGQDVSGWSGTDTQVNESLMHNGQQLHSTLLMKNKCLVST</sequence>
<feature type="chain" id="PRO_5028036441" description="Lcl C-terminal domain-containing protein" evidence="1">
    <location>
        <begin position="25"/>
        <end position="178"/>
    </location>
</feature>
<evidence type="ECO:0000256" key="1">
    <source>
        <dbReference type="SAM" id="SignalP"/>
    </source>
</evidence>
<dbReference type="Pfam" id="PF07603">
    <property type="entry name" value="Lcl_C"/>
    <property type="match status" value="1"/>
</dbReference>
<protein>
    <recommendedName>
        <fullName evidence="2">Lcl C-terminal domain-containing protein</fullName>
    </recommendedName>
</protein>
<proteinExistence type="predicted"/>
<dbReference type="InterPro" id="IPR011460">
    <property type="entry name" value="Lcl_C"/>
</dbReference>
<gene>
    <name evidence="3" type="ORF">HELGO_WM25696</name>
</gene>
<organism evidence="3">
    <name type="scientific">uncultured Sulfurovum sp</name>
    <dbReference type="NCBI Taxonomy" id="269237"/>
    <lineage>
        <taxon>Bacteria</taxon>
        <taxon>Pseudomonadati</taxon>
        <taxon>Campylobacterota</taxon>
        <taxon>Epsilonproteobacteria</taxon>
        <taxon>Campylobacterales</taxon>
        <taxon>Sulfurovaceae</taxon>
        <taxon>Sulfurovum</taxon>
        <taxon>environmental samples</taxon>
    </lineage>
</organism>